<protein>
    <recommendedName>
        <fullName evidence="4">Antitoxin component YwqK of YwqJK toxin-antitoxin module</fullName>
    </recommendedName>
</protein>
<proteinExistence type="predicted"/>
<dbReference type="Gene3D" id="2.20.110.10">
    <property type="entry name" value="Histone H3 K4-specific methyltransferase SET7/9 N-terminal domain"/>
    <property type="match status" value="1"/>
</dbReference>
<dbReference type="SMART" id="SM00671">
    <property type="entry name" value="SEL1"/>
    <property type="match status" value="4"/>
</dbReference>
<dbReference type="InterPro" id="IPR011990">
    <property type="entry name" value="TPR-like_helical_dom_sf"/>
</dbReference>
<dbReference type="Proteomes" id="UP001320460">
    <property type="component" value="Chromosome"/>
</dbReference>
<evidence type="ECO:0000313" key="2">
    <source>
        <dbReference type="EMBL" id="BDD52772.1"/>
    </source>
</evidence>
<dbReference type="EMBL" id="AP025334">
    <property type="protein sequence ID" value="BDD52772.1"/>
    <property type="molecule type" value="Genomic_DNA"/>
</dbReference>
<dbReference type="InterPro" id="IPR006597">
    <property type="entry name" value="Sel1-like"/>
</dbReference>
<gene>
    <name evidence="2" type="ORF">PDTA9734_42590</name>
</gene>
<dbReference type="InterPro" id="IPR011652">
    <property type="entry name" value="MORN_2"/>
</dbReference>
<feature type="chain" id="PRO_5045473274" description="Antitoxin component YwqK of YwqJK toxin-antitoxin module" evidence="1">
    <location>
        <begin position="21"/>
        <end position="746"/>
    </location>
</feature>
<dbReference type="SUPFAM" id="SSF81901">
    <property type="entry name" value="HCP-like"/>
    <property type="match status" value="1"/>
</dbReference>
<accession>A0ABN6LU83</accession>
<keyword evidence="1" id="KW-0732">Signal</keyword>
<dbReference type="Gene3D" id="3.90.930.1">
    <property type="match status" value="2"/>
</dbReference>
<sequence>MKLTIFTFTLLAALSGSVFAEDNIQFVSQIDNIKMTSGALDRKGGLISAARIYLSSDSPCHKDTIYMTADSLKLSQDDYKKRLNEIWQKADNEYYFRFTASSCDSEGSQMASNIEVCNKDICDSKFVVDDTILWVGGDLSQFYLVNRNQAVDDANFFIRLPLTEGKNKNTWKVTGWYLGDNLDTSGEGKTKAFEGYTDTPDFSSQKFIGPFTAWHRSGQKSAQFTYDDNGYRQGEMNSWHENGKPSQKFTYKNGAPDGKFLERNENGTLASESTFKDGHHTDGPCKHYGSKGELLREHSYRNGEYDGKYIDYFADGKIKLENFYKEGKLVGDSKEFYANGQLRILRQYDQQGNKEGLQEVYLENGTLISKEIYKQDKHISAERWYQNGQKASLKQYDENGKKNGKHQKWTENGQLISEEEYNHGKLSLDKKWTKTGAPVSEVIYKKGSNQSVKKHWSIKTGKLISQAHYDDYQQSGPSKKWDETTGKLILETSYKEGFEHGLRKEYDPQTSELILEKWSEGLSDVNKFVNNQPSIKKYKSGKLIAAGCNITTLLEDPDGVKARAKKGDIKAQVQLGQYYDGCSEFKQAETWMLKAAKQKNGEALDWLAQLYLKGQKDVIAQDIPKYLQYNEQAAEAGIAQAQYRAGIDFLPPEVCQKVMSSCDAKYRYPTADMKKALYWLNKAAEQQEDSGALEILASLYGYGFGVSQDGNKALAYYGELEKKYPEAEYIQKQITKLKAYLAASGQ</sequence>
<keyword evidence="3" id="KW-1185">Reference proteome</keyword>
<evidence type="ECO:0008006" key="4">
    <source>
        <dbReference type="Google" id="ProtNLM"/>
    </source>
</evidence>
<dbReference type="Pfam" id="PF07661">
    <property type="entry name" value="MORN_2"/>
    <property type="match status" value="6"/>
</dbReference>
<organism evidence="2 3">
    <name type="scientific">Phytobacter diazotrophicus</name>
    <dbReference type="NCBI Taxonomy" id="395631"/>
    <lineage>
        <taxon>Bacteria</taxon>
        <taxon>Pseudomonadati</taxon>
        <taxon>Pseudomonadota</taxon>
        <taxon>Gammaproteobacteria</taxon>
        <taxon>Enterobacterales</taxon>
        <taxon>Enterobacteriaceae</taxon>
        <taxon>Phytobacter</taxon>
    </lineage>
</organism>
<evidence type="ECO:0000313" key="3">
    <source>
        <dbReference type="Proteomes" id="UP001320460"/>
    </source>
</evidence>
<reference evidence="2 3" key="1">
    <citation type="submission" date="2021-12" db="EMBL/GenBank/DDBJ databases">
        <title>Complete genome sequence of Phytobacter diazotrophicus TA9734.</title>
        <authorList>
            <person name="Kubota H."/>
            <person name="Nakayama Y."/>
            <person name="Ariyoshi T."/>
        </authorList>
    </citation>
    <scope>NUCLEOTIDE SEQUENCE [LARGE SCALE GENOMIC DNA]</scope>
    <source>
        <strain evidence="2 3">TA9734</strain>
    </source>
</reference>
<dbReference type="Gene3D" id="1.25.40.10">
    <property type="entry name" value="Tetratricopeptide repeat domain"/>
    <property type="match status" value="2"/>
</dbReference>
<name>A0ABN6LU83_9ENTR</name>
<dbReference type="SUPFAM" id="SSF82185">
    <property type="entry name" value="Histone H3 K4-specific methyltransferase SET7/9 N-terminal domain"/>
    <property type="match status" value="3"/>
</dbReference>
<evidence type="ECO:0000256" key="1">
    <source>
        <dbReference type="SAM" id="SignalP"/>
    </source>
</evidence>
<feature type="signal peptide" evidence="1">
    <location>
        <begin position="1"/>
        <end position="20"/>
    </location>
</feature>
<dbReference type="RefSeq" id="WP_125125228.1">
    <property type="nucleotide sequence ID" value="NZ_AP025334.1"/>
</dbReference>